<comment type="caution">
    <text evidence="8">The sequence shown here is derived from an EMBL/GenBank/DDBJ whole genome shotgun (WGS) entry which is preliminary data.</text>
</comment>
<feature type="transmembrane region" description="Helical" evidence="6">
    <location>
        <begin position="460"/>
        <end position="480"/>
    </location>
</feature>
<evidence type="ECO:0000259" key="7">
    <source>
        <dbReference type="PROSITE" id="PS50850"/>
    </source>
</evidence>
<evidence type="ECO:0000256" key="2">
    <source>
        <dbReference type="ARBA" id="ARBA00022448"/>
    </source>
</evidence>
<keyword evidence="4 6" id="KW-1133">Transmembrane helix</keyword>
<proteinExistence type="predicted"/>
<feature type="transmembrane region" description="Helical" evidence="6">
    <location>
        <begin position="48"/>
        <end position="66"/>
    </location>
</feature>
<feature type="transmembrane region" description="Helical" evidence="6">
    <location>
        <begin position="200"/>
        <end position="217"/>
    </location>
</feature>
<keyword evidence="5 6" id="KW-0472">Membrane</keyword>
<dbReference type="RefSeq" id="WP_268925104.1">
    <property type="nucleotide sequence ID" value="NZ_JAPTGB010000012.1"/>
</dbReference>
<evidence type="ECO:0000256" key="1">
    <source>
        <dbReference type="ARBA" id="ARBA00004141"/>
    </source>
</evidence>
<feature type="transmembrane region" description="Helical" evidence="6">
    <location>
        <begin position="354"/>
        <end position="377"/>
    </location>
</feature>
<feature type="transmembrane region" description="Helical" evidence="6">
    <location>
        <begin position="223"/>
        <end position="242"/>
    </location>
</feature>
<feature type="transmembrane region" description="Helical" evidence="6">
    <location>
        <begin position="104"/>
        <end position="125"/>
    </location>
</feature>
<dbReference type="EMBL" id="JAPTGB010000012">
    <property type="protein sequence ID" value="MCZ0860906.1"/>
    <property type="molecule type" value="Genomic_DNA"/>
</dbReference>
<evidence type="ECO:0000256" key="3">
    <source>
        <dbReference type="ARBA" id="ARBA00022692"/>
    </source>
</evidence>
<evidence type="ECO:0000313" key="8">
    <source>
        <dbReference type="EMBL" id="MCZ0860906.1"/>
    </source>
</evidence>
<dbReference type="InterPro" id="IPR011701">
    <property type="entry name" value="MFS"/>
</dbReference>
<feature type="transmembrane region" description="Helical" evidence="6">
    <location>
        <begin position="137"/>
        <end position="156"/>
    </location>
</feature>
<feature type="transmembrane region" description="Helical" evidence="6">
    <location>
        <begin position="12"/>
        <end position="28"/>
    </location>
</feature>
<reference evidence="8" key="1">
    <citation type="submission" date="2022-12" db="EMBL/GenBank/DDBJ databases">
        <title>Isolation and characterisation of novel Methanocorpusculum spp. from native Australian herbivores indicates the genus is ancestrally host-associated.</title>
        <authorList>
            <person name="Volmer J.G."/>
            <person name="Soo R.M."/>
            <person name="Evans P.N."/>
            <person name="Hoedt E.C."/>
            <person name="Astorga Alsina A.L."/>
            <person name="Woodcroft B.J."/>
            <person name="Tyson G.W."/>
            <person name="Hugenholtz P."/>
            <person name="Morrison M."/>
        </authorList>
    </citation>
    <scope>NUCLEOTIDE SEQUENCE</scope>
    <source>
        <strain evidence="8">MG</strain>
    </source>
</reference>
<dbReference type="InterPro" id="IPR036259">
    <property type="entry name" value="MFS_trans_sf"/>
</dbReference>
<dbReference type="Gene3D" id="1.20.1250.20">
    <property type="entry name" value="MFS general substrate transporter like domains"/>
    <property type="match status" value="2"/>
</dbReference>
<organism evidence="8 9">
    <name type="scientific">Methanocorpusculum petauri</name>
    <dbReference type="NCBI Taxonomy" id="3002863"/>
    <lineage>
        <taxon>Archaea</taxon>
        <taxon>Methanobacteriati</taxon>
        <taxon>Methanobacteriota</taxon>
        <taxon>Stenosarchaea group</taxon>
        <taxon>Methanomicrobia</taxon>
        <taxon>Methanomicrobiales</taxon>
        <taxon>Methanocorpusculaceae</taxon>
        <taxon>Methanocorpusculum</taxon>
    </lineage>
</organism>
<gene>
    <name evidence="8" type="ORF">O0S10_06655</name>
</gene>
<keyword evidence="9" id="KW-1185">Reference proteome</keyword>
<evidence type="ECO:0000256" key="6">
    <source>
        <dbReference type="SAM" id="Phobius"/>
    </source>
</evidence>
<keyword evidence="3 6" id="KW-0812">Transmembrane</keyword>
<feature type="transmembrane region" description="Helical" evidence="6">
    <location>
        <begin position="389"/>
        <end position="407"/>
    </location>
</feature>
<dbReference type="SUPFAM" id="SSF103473">
    <property type="entry name" value="MFS general substrate transporter"/>
    <property type="match status" value="2"/>
</dbReference>
<evidence type="ECO:0000256" key="4">
    <source>
        <dbReference type="ARBA" id="ARBA00022989"/>
    </source>
</evidence>
<comment type="subcellular location">
    <subcellularLocation>
        <location evidence="1">Membrane</location>
        <topology evidence="1">Multi-pass membrane protein</topology>
    </subcellularLocation>
</comment>
<dbReference type="PANTHER" id="PTHR42718">
    <property type="entry name" value="MAJOR FACILITATOR SUPERFAMILY MULTIDRUG TRANSPORTER MFSC"/>
    <property type="match status" value="1"/>
</dbReference>
<sequence length="522" mass="55430">MDSVHLNRQQYLVAITVAIACFLPPFIGEATNIALPSLISDLQLPMSMFGWILTIYLLTSTVFLIPAARYADKISKKVFFSIGVLLLGVGSLGIGLATTGEMVLVMRAIEGVGNALMFGTAIALVTSVVKVELRGTAIGIAMTGVFLGQLAGPLLAGTLTDVYGWQMVYLILVPIALLSFILTVPFVPRDAPTDKMPYDWPGAVLFILGMTLGLYGFSKMPDLFALGLLIAGLVLLGVFFRYERRASNPLIPVQLILKNRGFTFNNSANLLYYVAIYAMGSLVSMYMTHAWGFSALERALVVTTQGLILVLFTIVAGKFYDHLLPRWLILSGAVMAVAGGTAAFLLGVPSADPAWLLAAVIAASVAAFGCGSIVLAALDRLVKNAPPKYATTIGLFIIALGMMLLLTCGAEQAVWTMIAVQALFGVGIAIFVTPNSTAIMNAVTEQEYGMASGTLSTTRMLGMAVSIGVMTVLTNLFLGAGVQMGSDHIGEFLVMMHATVLAAIVVLVFGMILSWTADPQSQ</sequence>
<dbReference type="CDD" id="cd17321">
    <property type="entry name" value="MFS_MMR_MDR_like"/>
    <property type="match status" value="1"/>
</dbReference>
<dbReference type="InterPro" id="IPR020846">
    <property type="entry name" value="MFS_dom"/>
</dbReference>
<feature type="transmembrane region" description="Helical" evidence="6">
    <location>
        <begin position="299"/>
        <end position="320"/>
    </location>
</feature>
<dbReference type="PANTHER" id="PTHR42718:SF9">
    <property type="entry name" value="MAJOR FACILITATOR SUPERFAMILY MULTIDRUG TRANSPORTER MFSC"/>
    <property type="match status" value="1"/>
</dbReference>
<evidence type="ECO:0000256" key="5">
    <source>
        <dbReference type="ARBA" id="ARBA00023136"/>
    </source>
</evidence>
<feature type="transmembrane region" description="Helical" evidence="6">
    <location>
        <begin position="413"/>
        <end position="432"/>
    </location>
</feature>
<dbReference type="Proteomes" id="UP001141422">
    <property type="component" value="Unassembled WGS sequence"/>
</dbReference>
<protein>
    <submittedName>
        <fullName evidence="8">MFS transporter</fullName>
    </submittedName>
</protein>
<feature type="domain" description="Major facilitator superfamily (MFS) profile" evidence="7">
    <location>
        <begin position="13"/>
        <end position="514"/>
    </location>
</feature>
<feature type="transmembrane region" description="Helical" evidence="6">
    <location>
        <begin position="270"/>
        <end position="287"/>
    </location>
</feature>
<feature type="transmembrane region" description="Helical" evidence="6">
    <location>
        <begin position="168"/>
        <end position="188"/>
    </location>
</feature>
<feature type="transmembrane region" description="Helical" evidence="6">
    <location>
        <begin position="78"/>
        <end position="98"/>
    </location>
</feature>
<feature type="transmembrane region" description="Helical" evidence="6">
    <location>
        <begin position="492"/>
        <end position="515"/>
    </location>
</feature>
<dbReference type="PROSITE" id="PS50850">
    <property type="entry name" value="MFS"/>
    <property type="match status" value="1"/>
</dbReference>
<dbReference type="Pfam" id="PF07690">
    <property type="entry name" value="MFS_1"/>
    <property type="match status" value="1"/>
</dbReference>
<evidence type="ECO:0000313" key="9">
    <source>
        <dbReference type="Proteomes" id="UP001141422"/>
    </source>
</evidence>
<accession>A0ABT4IGN3</accession>
<name>A0ABT4IGN3_9EURY</name>
<feature type="transmembrane region" description="Helical" evidence="6">
    <location>
        <begin position="327"/>
        <end position="348"/>
    </location>
</feature>
<keyword evidence="2" id="KW-0813">Transport</keyword>